<protein>
    <recommendedName>
        <fullName evidence="6">Lipoprotein</fullName>
    </recommendedName>
</protein>
<evidence type="ECO:0008006" key="6">
    <source>
        <dbReference type="Google" id="ProtNLM"/>
    </source>
</evidence>
<feature type="signal peptide" evidence="1">
    <location>
        <begin position="1"/>
        <end position="18"/>
    </location>
</feature>
<dbReference type="AlphaFoldDB" id="A0AA37CK60"/>
<dbReference type="Proteomes" id="UP000887212">
    <property type="component" value="Unassembled WGS sequence"/>
</dbReference>
<organism evidence="2 4">
    <name type="scientific">Aquipseudomonas alcaligenes</name>
    <name type="common">Pseudomonas alcaligenes</name>
    <dbReference type="NCBI Taxonomy" id="43263"/>
    <lineage>
        <taxon>Bacteria</taxon>
        <taxon>Pseudomonadati</taxon>
        <taxon>Pseudomonadota</taxon>
        <taxon>Gammaproteobacteria</taxon>
        <taxon>Pseudomonadales</taxon>
        <taxon>Pseudomonadaceae</taxon>
        <taxon>Aquipseudomonas</taxon>
    </lineage>
</organism>
<sequence>MNLHARLALLLLCSSLNGCFLFEPIVTLPRDLAILSDHARLEAALARSDVPAAEDFLTGERFTHRSQEVVGASWAELAAQAAKVLLAANARGQTVKPEALYQAHIIASYSHDLPVALEQLQKAQQLLDSYGLSQPEYKRDQIFSHRFTKLVLYRYLESGGRIDWYSEIGLGLRFLRFPGESLRPGEPDPSDFYRFPTYLTLADREWLFSRVQLDEAIWRDNARLHAFTRSQAYYEWYDAYDFDWLLTSALNEFQGPEQVCLARKRGYDVIGRTEWNHWGEVDPQTCRMRDGHY</sequence>
<name>A0AA37CK60_AQUAC</name>
<evidence type="ECO:0000313" key="3">
    <source>
        <dbReference type="EMBL" id="GIZ95349.1"/>
    </source>
</evidence>
<dbReference type="EMBL" id="BPMT01000048">
    <property type="protein sequence ID" value="GIZ95349.1"/>
    <property type="molecule type" value="Genomic_DNA"/>
</dbReference>
<dbReference type="Proteomes" id="UP000887228">
    <property type="component" value="Unassembled WGS sequence"/>
</dbReference>
<proteinExistence type="predicted"/>
<keyword evidence="1" id="KW-0732">Signal</keyword>
<dbReference type="RefSeq" id="WP_203788985.1">
    <property type="nucleotide sequence ID" value="NZ_AP024354.1"/>
</dbReference>
<comment type="caution">
    <text evidence="2">The sequence shown here is derived from an EMBL/GenBank/DDBJ whole genome shotgun (WGS) entry which is preliminary data.</text>
</comment>
<evidence type="ECO:0000313" key="5">
    <source>
        <dbReference type="Proteomes" id="UP000887228"/>
    </source>
</evidence>
<accession>A0AA37CK60</accession>
<evidence type="ECO:0000313" key="2">
    <source>
        <dbReference type="EMBL" id="GIZ90996.1"/>
    </source>
</evidence>
<feature type="chain" id="PRO_5041263156" description="Lipoprotein" evidence="1">
    <location>
        <begin position="19"/>
        <end position="293"/>
    </location>
</feature>
<evidence type="ECO:0000256" key="1">
    <source>
        <dbReference type="SAM" id="SignalP"/>
    </source>
</evidence>
<dbReference type="EMBL" id="BPMS01000052">
    <property type="protein sequence ID" value="GIZ90996.1"/>
    <property type="molecule type" value="Genomic_DNA"/>
</dbReference>
<reference evidence="2 5" key="1">
    <citation type="submission" date="2021-07" db="EMBL/GenBank/DDBJ databases">
        <title>Whole genome sequencing of carbapenem-resistant Pseudomonas spp. isolated in Japan.</title>
        <authorList>
            <person name="Suzuki M."/>
            <person name="Maehana S."/>
            <person name="Kitasato H."/>
        </authorList>
    </citation>
    <scope>NUCLEOTIDE SEQUENCE</scope>
    <source>
        <strain evidence="2">KAM435</strain>
        <strain evidence="3 5">KAM436</strain>
    </source>
</reference>
<gene>
    <name evidence="2" type="ORF">KAM435_43230</name>
    <name evidence="3" type="ORF">KAM436_43170</name>
</gene>
<evidence type="ECO:0000313" key="4">
    <source>
        <dbReference type="Proteomes" id="UP000887212"/>
    </source>
</evidence>